<keyword evidence="2" id="KW-0812">Transmembrane</keyword>
<accession>E6SHA6</accession>
<evidence type="ECO:0000313" key="4">
    <source>
        <dbReference type="EMBL" id="ADU50670.1"/>
    </source>
</evidence>
<dbReference type="AlphaFoldDB" id="E6SHA6"/>
<dbReference type="Pfam" id="PF14020">
    <property type="entry name" value="DUF4236"/>
    <property type="match status" value="1"/>
</dbReference>
<feature type="compositionally biased region" description="Gly residues" evidence="1">
    <location>
        <begin position="416"/>
        <end position="430"/>
    </location>
</feature>
<dbReference type="EMBL" id="CP002344">
    <property type="protein sequence ID" value="ADU50670.1"/>
    <property type="molecule type" value="Genomic_DNA"/>
</dbReference>
<evidence type="ECO:0000256" key="1">
    <source>
        <dbReference type="SAM" id="MobiDB-lite"/>
    </source>
</evidence>
<dbReference type="Pfam" id="PF13174">
    <property type="entry name" value="TPR_6"/>
    <property type="match status" value="1"/>
</dbReference>
<keyword evidence="5" id="KW-1185">Reference proteome</keyword>
<dbReference type="RefSeq" id="WP_013494975.1">
    <property type="nucleotide sequence ID" value="NC_014831.1"/>
</dbReference>
<evidence type="ECO:0000313" key="5">
    <source>
        <dbReference type="Proteomes" id="UP000008915"/>
    </source>
</evidence>
<keyword evidence="2" id="KW-0472">Membrane</keyword>
<dbReference type="eggNOG" id="COG0457">
    <property type="taxonomic scope" value="Bacteria"/>
</dbReference>
<reference evidence="4 5" key="1">
    <citation type="journal article" date="2010" name="Stand. Genomic Sci.">
        <title>Complete genome sequence of Thermaerobacter marianensis type strain (7p75a).</title>
        <authorList>
            <person name="Han C."/>
            <person name="Gu W."/>
            <person name="Zhang X."/>
            <person name="Lapidus A."/>
            <person name="Nolan M."/>
            <person name="Copeland A."/>
            <person name="Lucas S."/>
            <person name="Del Rio T.G."/>
            <person name="Tice H."/>
            <person name="Cheng J.F."/>
            <person name="Tapia R."/>
            <person name="Goodwin L."/>
            <person name="Pitluck S."/>
            <person name="Pagani I."/>
            <person name="Ivanova N."/>
            <person name="Mavromatis K."/>
            <person name="Mikhailova N."/>
            <person name="Pati A."/>
            <person name="Chen A."/>
            <person name="Palaniappan K."/>
            <person name="Land M."/>
            <person name="Hauser L."/>
            <person name="Chang Y.J."/>
            <person name="Jeffries C.D."/>
            <person name="Schneider S."/>
            <person name="Rohde M."/>
            <person name="Goker M."/>
            <person name="Pukall R."/>
            <person name="Woyke T."/>
            <person name="Bristow J."/>
            <person name="Eisen J.A."/>
            <person name="Markowitz V."/>
            <person name="Hugenholtz P."/>
            <person name="Kyrpides N.C."/>
            <person name="Klenk H.P."/>
            <person name="Detter J.C."/>
        </authorList>
    </citation>
    <scope>NUCLEOTIDE SEQUENCE [LARGE SCALE GENOMIC DNA]</scope>
    <source>
        <strain evidence="5">ATCC 700841 / DSM 12885 / JCM 10246 / 7p75a</strain>
    </source>
</reference>
<dbReference type="InterPro" id="IPR011990">
    <property type="entry name" value="TPR-like_helical_dom_sf"/>
</dbReference>
<feature type="region of interest" description="Disordered" evidence="1">
    <location>
        <begin position="60"/>
        <end position="98"/>
    </location>
</feature>
<evidence type="ECO:0000256" key="2">
    <source>
        <dbReference type="SAM" id="Phobius"/>
    </source>
</evidence>
<dbReference type="SUPFAM" id="SSF48452">
    <property type="entry name" value="TPR-like"/>
    <property type="match status" value="2"/>
</dbReference>
<reference evidence="5" key="2">
    <citation type="journal article" date="2010" name="Stand. Genomic Sci.">
        <title>Complete genome sequence of Thermaerobacter marianensis type strain (7p75aT).</title>
        <authorList>
            <person name="Han C."/>
            <person name="Gu W."/>
            <person name="Zhang X."/>
            <person name="Lapidus A."/>
            <person name="Nolan M."/>
            <person name="Copeland A."/>
            <person name="Lucas S."/>
            <person name="Glavina Del Rio T."/>
            <person name="Tice H."/>
            <person name="Cheng J."/>
            <person name="Tapia R."/>
            <person name="Goodwin L."/>
            <person name="Pitluck S."/>
            <person name="Pagani I."/>
            <person name="Ivanova N."/>
            <person name="Mavromatis K."/>
            <person name="Mikhailova N."/>
            <person name="Pati A."/>
            <person name="Chen A."/>
            <person name="Palaniappan K."/>
            <person name="Land M."/>
            <person name="Hauser L."/>
            <person name="Chang Y."/>
            <person name="Jeffries C."/>
            <person name="Schneider S."/>
            <person name="Rohde M."/>
            <person name="Goker M."/>
            <person name="Pukall R."/>
            <person name="Woyke T."/>
            <person name="Bristow J."/>
            <person name="Eisen J."/>
            <person name="Markowitz V."/>
            <person name="Hugenholtz P."/>
            <person name="Kyrpides N."/>
            <person name="Klenk H."/>
            <person name="Detter J."/>
        </authorList>
    </citation>
    <scope>NUCLEOTIDE SEQUENCE [LARGE SCALE GENOMIC DNA]</scope>
    <source>
        <strain evidence="5">ATCC 700841 / DSM 12885 / JCM 10246 / 7p75a</strain>
    </source>
</reference>
<dbReference type="Pfam" id="PF13432">
    <property type="entry name" value="TPR_16"/>
    <property type="match status" value="1"/>
</dbReference>
<dbReference type="OrthoDB" id="983149at2"/>
<dbReference type="Gene3D" id="1.25.40.10">
    <property type="entry name" value="Tetratricopeptide repeat domain"/>
    <property type="match status" value="2"/>
</dbReference>
<proteinExistence type="predicted"/>
<feature type="transmembrane region" description="Helical" evidence="2">
    <location>
        <begin position="110"/>
        <end position="127"/>
    </location>
</feature>
<evidence type="ECO:0000259" key="3">
    <source>
        <dbReference type="Pfam" id="PF14020"/>
    </source>
</evidence>
<dbReference type="InterPro" id="IPR019734">
    <property type="entry name" value="TPR_rpt"/>
</dbReference>
<name>E6SHA6_THEM7</name>
<dbReference type="InterPro" id="IPR025330">
    <property type="entry name" value="DUF4236"/>
</dbReference>
<feature type="region of interest" description="Disordered" evidence="1">
    <location>
        <begin position="408"/>
        <end position="430"/>
    </location>
</feature>
<protein>
    <recommendedName>
        <fullName evidence="3">DUF4236 domain-containing protein</fullName>
    </recommendedName>
</protein>
<sequence length="430" mass="45493">MGWYLRKSFRLAPGVRLNLSRSGLGLSVGTRGARIGVGPRGAYVHAGVGGLYYRKTLAPAPRRPGARRRGAGAGRAGPPPGAPAGRSGAPGGGPGGAEVVRAYPDGQVQGSSAAGALGCLGLLLVAAALALPWLWPLALGALAGAAALSWKDGQLRRTWQQAAEAFRNGRWDEARRLLEPLLSRHPQEADLWLLWGLTLWRAGSIHEAASALLRVDQCADTLGRLAATARLRWEVEFQPWPLRVELPSAPGLDLVQAYLLAQAGRHEEALAQLDGALGLNPGFHAARLLKALILVDAARSGARGDDAFHQAVALLQQIPRDDPLYLWAVAAMGQAFREAGQPELAVTALRPATRFRRDPEALKAIRYELALAYHALGDRRRAREQLARIVTEDIGYRDARRLLEQWNAAGSPGTAGSSGGAGAGPAGQGA</sequence>
<feature type="domain" description="DUF4236" evidence="3">
    <location>
        <begin position="3"/>
        <end position="54"/>
    </location>
</feature>
<gene>
    <name evidence="4" type="ordered locus">Tmar_0549</name>
</gene>
<dbReference type="STRING" id="644966.Tmar_0549"/>
<dbReference type="Proteomes" id="UP000008915">
    <property type="component" value="Chromosome"/>
</dbReference>
<keyword evidence="2" id="KW-1133">Transmembrane helix</keyword>
<organism evidence="4 5">
    <name type="scientific">Thermaerobacter marianensis (strain ATCC 700841 / DSM 12885 / JCM 10246 / 7p75a)</name>
    <dbReference type="NCBI Taxonomy" id="644966"/>
    <lineage>
        <taxon>Bacteria</taxon>
        <taxon>Bacillati</taxon>
        <taxon>Bacillota</taxon>
        <taxon>Clostridia</taxon>
        <taxon>Eubacteriales</taxon>
        <taxon>Clostridiales Family XVII. Incertae Sedis</taxon>
        <taxon>Thermaerobacter</taxon>
    </lineage>
</organism>
<dbReference type="KEGG" id="tmr:Tmar_0549"/>
<dbReference type="HOGENOM" id="CLU_743415_0_0_9"/>